<protein>
    <submittedName>
        <fullName evidence="1">Uncharacterized protein</fullName>
    </submittedName>
</protein>
<sequence length="109" mass="12477">MSEIKRIDTEMTISDLRLLGRQGNATARLDDGTTLLLKPDRPLKPQMAYVAGELLEVMVPYSYIDIYSQIRTVKRGDVLIARRSKFGDRTILRLTGQGFVRPPRKSRNR</sequence>
<comment type="caution">
    <text evidence="1">The sequence shown here is derived from an EMBL/GenBank/DDBJ whole genome shotgun (WGS) entry which is preliminary data.</text>
</comment>
<proteinExistence type="predicted"/>
<dbReference type="Proteomes" id="UP000522720">
    <property type="component" value="Unassembled WGS sequence"/>
</dbReference>
<name>A0A7X6N0A6_9STRE</name>
<dbReference type="AlphaFoldDB" id="A0A7X6N0A6"/>
<reference evidence="1 2" key="1">
    <citation type="submission" date="2020-04" db="EMBL/GenBank/DDBJ databases">
        <title>MicrobeNet Type strains.</title>
        <authorList>
            <person name="Nicholson A.C."/>
        </authorList>
    </citation>
    <scope>NUCLEOTIDE SEQUENCE [LARGE SCALE GENOMIC DNA]</scope>
    <source>
        <strain evidence="1 2">CCUG 69612</strain>
    </source>
</reference>
<evidence type="ECO:0000313" key="2">
    <source>
        <dbReference type="Proteomes" id="UP000522720"/>
    </source>
</evidence>
<dbReference type="RefSeq" id="WP_168548462.1">
    <property type="nucleotide sequence ID" value="NZ_JAAXPR010000003.1"/>
</dbReference>
<evidence type="ECO:0000313" key="1">
    <source>
        <dbReference type="EMBL" id="NKZ19704.1"/>
    </source>
</evidence>
<keyword evidence="2" id="KW-1185">Reference proteome</keyword>
<accession>A0A7X6N0A6</accession>
<gene>
    <name evidence="1" type="ORF">HF992_02365</name>
</gene>
<dbReference type="EMBL" id="JAAXPR010000003">
    <property type="protein sequence ID" value="NKZ19704.1"/>
    <property type="molecule type" value="Genomic_DNA"/>
</dbReference>
<organism evidence="1 2">
    <name type="scientific">Streptococcus ovuberis</name>
    <dbReference type="NCBI Taxonomy" id="1936207"/>
    <lineage>
        <taxon>Bacteria</taxon>
        <taxon>Bacillati</taxon>
        <taxon>Bacillota</taxon>
        <taxon>Bacilli</taxon>
        <taxon>Lactobacillales</taxon>
        <taxon>Streptococcaceae</taxon>
        <taxon>Streptococcus</taxon>
    </lineage>
</organism>